<dbReference type="Proteomes" id="UP000233524">
    <property type="component" value="Unassembled WGS sequence"/>
</dbReference>
<dbReference type="InterPro" id="IPR004202">
    <property type="entry name" value="COX7C/Cox8"/>
</dbReference>
<accession>A0A2N3N3P7</accession>
<comment type="similarity">
    <text evidence="3 11">Belongs to the cytochrome c oxidase VIIc family.</text>
</comment>
<dbReference type="GO" id="GO:0045277">
    <property type="term" value="C:respiratory chain complex IV"/>
    <property type="evidence" value="ECO:0007669"/>
    <property type="project" value="UniProtKB-UniRule"/>
</dbReference>
<evidence type="ECO:0000256" key="1">
    <source>
        <dbReference type="ARBA" id="ARBA00004434"/>
    </source>
</evidence>
<dbReference type="InterPro" id="IPR036636">
    <property type="entry name" value="COX7C/Cox8_sf"/>
</dbReference>
<comment type="caution">
    <text evidence="12">The sequence shown here is derived from an EMBL/GenBank/DDBJ whole genome shotgun (WGS) entry which is preliminary data.</text>
</comment>
<dbReference type="PANTHER" id="PTHR13313:SF0">
    <property type="entry name" value="CYTOCHROME C OXIDASE SUBUNIT 7C, MITOCHONDRIAL"/>
    <property type="match status" value="1"/>
</dbReference>
<dbReference type="Pfam" id="PF02935">
    <property type="entry name" value="COX7C"/>
    <property type="match status" value="1"/>
</dbReference>
<keyword evidence="8 11" id="KW-0496">Mitochondrion</keyword>
<dbReference type="AlphaFoldDB" id="A0A2N3N3P7"/>
<dbReference type="EMBL" id="NLAX01000701">
    <property type="protein sequence ID" value="PKS07034.1"/>
    <property type="molecule type" value="Genomic_DNA"/>
</dbReference>
<dbReference type="FunFam" id="4.10.49.10:FF:000001">
    <property type="entry name" value="Cytochrome c oxidase subunit 7C"/>
    <property type="match status" value="1"/>
</dbReference>
<evidence type="ECO:0000256" key="6">
    <source>
        <dbReference type="ARBA" id="ARBA00022946"/>
    </source>
</evidence>
<dbReference type="UniPathway" id="UPA00705"/>
<organism evidence="12 13">
    <name type="scientific">Lomentospora prolificans</name>
    <dbReference type="NCBI Taxonomy" id="41688"/>
    <lineage>
        <taxon>Eukaryota</taxon>
        <taxon>Fungi</taxon>
        <taxon>Dikarya</taxon>
        <taxon>Ascomycota</taxon>
        <taxon>Pezizomycotina</taxon>
        <taxon>Sordariomycetes</taxon>
        <taxon>Hypocreomycetidae</taxon>
        <taxon>Microascales</taxon>
        <taxon>Microascaceae</taxon>
        <taxon>Lomentospora</taxon>
    </lineage>
</organism>
<dbReference type="SUPFAM" id="SSF81427">
    <property type="entry name" value="Mitochondrial cytochrome c oxidase subunit VIIc (aka VIIIa)"/>
    <property type="match status" value="1"/>
</dbReference>
<dbReference type="InParanoid" id="A0A2N3N3P7"/>
<evidence type="ECO:0000256" key="9">
    <source>
        <dbReference type="ARBA" id="ARBA00023136"/>
    </source>
</evidence>
<dbReference type="GO" id="GO:0005743">
    <property type="term" value="C:mitochondrial inner membrane"/>
    <property type="evidence" value="ECO:0007669"/>
    <property type="project" value="UniProtKB-SubCell"/>
</dbReference>
<dbReference type="VEuPathDB" id="FungiDB:jhhlp_005631"/>
<dbReference type="GO" id="GO:0006123">
    <property type="term" value="P:mitochondrial electron transport, cytochrome c to oxygen"/>
    <property type="evidence" value="ECO:0007669"/>
    <property type="project" value="UniProtKB-UniRule"/>
</dbReference>
<keyword evidence="13" id="KW-1185">Reference proteome</keyword>
<feature type="transmembrane region" description="Helical" evidence="11">
    <location>
        <begin position="60"/>
        <end position="79"/>
    </location>
</feature>
<evidence type="ECO:0000256" key="10">
    <source>
        <dbReference type="ARBA" id="ARBA00071004"/>
    </source>
</evidence>
<protein>
    <recommendedName>
        <fullName evidence="10 11">Cytochrome c oxidase subunit 8, mitochondrial</fullName>
    </recommendedName>
    <alternativeName>
        <fullName evidence="11">Cytochrome c oxidase polypeptide VIII</fullName>
    </alternativeName>
</protein>
<evidence type="ECO:0000313" key="12">
    <source>
        <dbReference type="EMBL" id="PKS07034.1"/>
    </source>
</evidence>
<dbReference type="OrthoDB" id="9974841at2759"/>
<comment type="subcellular location">
    <subcellularLocation>
        <location evidence="1 11">Mitochondrion inner membrane</location>
        <topology evidence="1 11">Single-pass membrane protein</topology>
    </subcellularLocation>
</comment>
<keyword evidence="6 11" id="KW-0809">Transit peptide</keyword>
<keyword evidence="4 11" id="KW-0812">Transmembrane</keyword>
<dbReference type="Gene3D" id="4.10.49.10">
    <property type="entry name" value="Cytochrome c oxidase subunit VIIc"/>
    <property type="match status" value="1"/>
</dbReference>
<keyword evidence="9 11" id="KW-0472">Membrane</keyword>
<comment type="function">
    <text evidence="11">Component of the cytochrome c oxidase, the last enzyme in the mitochondrial electron transport chain which drives oxidative phosphorylation. The respiratory chain contains 3 multisubunit complexes succinate dehydrogenase (complex II, CII), ubiquinol-cytochrome c oxidoreductase (cytochrome b-c1 complex, complex III, CIII) and cytochrome c oxidase (complex IV, CIV), that cooperate to transfer electrons derived from NADH and succinate to molecular oxygen, creating an electrochemical gradient over the inner membrane that drives transmembrane transport and the ATP synthase. Cytochrome c oxidase is the component of the respiratory chain that catalyzes the reduction of oxygen to water. Electrons originating from reduced cytochrome c in the intermembrane space (IMS) are transferred via the dinuclear copper A center (CU(A)) of subunit 2 and heme A of subunit 1 to the active site in subunit 1, a binuclear center (BNC) formed by heme A3 and copper B (CU(B)). The BNC reduces molecular oxygen to 2 water molecules using 4 electrons from cytochrome c in the IMS and 4 protons from the mitochondrial matrix.</text>
</comment>
<comment type="subunit">
    <text evidence="11">Component of the cytochrome c oxidase (complex IV, CIV), a multisubunit enzyme composed of a catalytic core of 3 subunits and several supernumerary subunits. The complex exists as a monomer or a dimer and forms supercomplexes (SCs) in the inner mitochondrial membrane with ubiquinol-cytochrome c oxidoreductase (cytochrome b-c1 complex, complex III, CIII).</text>
</comment>
<gene>
    <name evidence="12" type="ORF">jhhlp_005631</name>
</gene>
<evidence type="ECO:0000256" key="2">
    <source>
        <dbReference type="ARBA" id="ARBA00004673"/>
    </source>
</evidence>
<dbReference type="PANTHER" id="PTHR13313">
    <property type="entry name" value="CYTOCHROME C OXIDASE SUBUNIT VIIC"/>
    <property type="match status" value="1"/>
</dbReference>
<reference evidence="12 13" key="1">
    <citation type="journal article" date="2017" name="G3 (Bethesda)">
        <title>First Draft Genome Sequence of the Pathogenic Fungus Lomentospora prolificans (Formerly Scedosporium prolificans).</title>
        <authorList>
            <person name="Luo R."/>
            <person name="Zimin A."/>
            <person name="Workman R."/>
            <person name="Fan Y."/>
            <person name="Pertea G."/>
            <person name="Grossman N."/>
            <person name="Wear M.P."/>
            <person name="Jia B."/>
            <person name="Miller H."/>
            <person name="Casadevall A."/>
            <person name="Timp W."/>
            <person name="Zhang S.X."/>
            <person name="Salzberg S.L."/>
        </authorList>
    </citation>
    <scope>NUCLEOTIDE SEQUENCE [LARGE SCALE GENOMIC DNA]</scope>
    <source>
        <strain evidence="12 13">JHH-5317</strain>
    </source>
</reference>
<evidence type="ECO:0000256" key="4">
    <source>
        <dbReference type="ARBA" id="ARBA00022692"/>
    </source>
</evidence>
<dbReference type="STRING" id="41688.A0A2N3N3P7"/>
<name>A0A2N3N3P7_9PEZI</name>
<sequence>FNSFRPHLAIMYANATRAVARPFARRAFSTTRGQFSSPYHYPEGPRSNFPFNTKSKFFPIGYWTFMAVGFGTPFAISVWQTYKPKA</sequence>
<evidence type="ECO:0000313" key="13">
    <source>
        <dbReference type="Proteomes" id="UP000233524"/>
    </source>
</evidence>
<comment type="pathway">
    <text evidence="2 11">Energy metabolism; oxidative phosphorylation.</text>
</comment>
<keyword evidence="5 11" id="KW-0999">Mitochondrion inner membrane</keyword>
<evidence type="ECO:0000256" key="11">
    <source>
        <dbReference type="RuleBase" id="RU368123"/>
    </source>
</evidence>
<evidence type="ECO:0000256" key="7">
    <source>
        <dbReference type="ARBA" id="ARBA00022989"/>
    </source>
</evidence>
<evidence type="ECO:0000256" key="8">
    <source>
        <dbReference type="ARBA" id="ARBA00023128"/>
    </source>
</evidence>
<feature type="non-terminal residue" evidence="12">
    <location>
        <position position="1"/>
    </location>
</feature>
<evidence type="ECO:0000256" key="5">
    <source>
        <dbReference type="ARBA" id="ARBA00022792"/>
    </source>
</evidence>
<evidence type="ECO:0000256" key="3">
    <source>
        <dbReference type="ARBA" id="ARBA00010514"/>
    </source>
</evidence>
<keyword evidence="7 11" id="KW-1133">Transmembrane helix</keyword>
<proteinExistence type="inferred from homology"/>